<dbReference type="Pfam" id="PF14234">
    <property type="entry name" value="DUF4336"/>
    <property type="match status" value="1"/>
</dbReference>
<dbReference type="AlphaFoldDB" id="A0A9P9W8T1"/>
<evidence type="ECO:0000313" key="2">
    <source>
        <dbReference type="Proteomes" id="UP000829685"/>
    </source>
</evidence>
<gene>
    <name evidence="1" type="ORF">JX265_013289</name>
</gene>
<accession>A0A9P9W8T1</accession>
<dbReference type="Proteomes" id="UP000829685">
    <property type="component" value="Unassembled WGS sequence"/>
</dbReference>
<comment type="caution">
    <text evidence="1">The sequence shown here is derived from an EMBL/GenBank/DDBJ whole genome shotgun (WGS) entry which is preliminary data.</text>
</comment>
<dbReference type="InterPro" id="IPR025638">
    <property type="entry name" value="DUF4336"/>
</dbReference>
<keyword evidence="2" id="KW-1185">Reference proteome</keyword>
<dbReference type="EMBL" id="JAFIMR010000066">
    <property type="protein sequence ID" value="KAI1851171.1"/>
    <property type="molecule type" value="Genomic_DNA"/>
</dbReference>
<sequence>MSSKLIPRSPSEVMVIRDITPNVVTFSVPFLRFGTVRIGGRGTLVRLTSGSLAMVSPVALTPEVKAKVAEKGGNVGYIIAPDIEHHIFISEWAKEFPNAKLIGPKGLQEKRDKVTNDEKIGKEKFSFIYTPENHQDNNVDQDFAANFEVEYVDPHPNKEIVLFYKPDKVLIEADLMFNLPCIEQYSRVPEAEKGGNALANKLFNGLNSTSGEAKGMKRFLWYGMSASNRPSFNKSVQRIDSWDFNTLIPCHGETLVGNGKDIFRKVFEWHLQGHK</sequence>
<evidence type="ECO:0000313" key="1">
    <source>
        <dbReference type="EMBL" id="KAI1851171.1"/>
    </source>
</evidence>
<dbReference type="PANTHER" id="PTHR33835:SF1">
    <property type="entry name" value="METALLO-BETA-LACTAMASE DOMAIN-CONTAINING PROTEIN"/>
    <property type="match status" value="1"/>
</dbReference>
<evidence type="ECO:0008006" key="3">
    <source>
        <dbReference type="Google" id="ProtNLM"/>
    </source>
</evidence>
<reference evidence="1" key="1">
    <citation type="submission" date="2021-03" db="EMBL/GenBank/DDBJ databases">
        <title>Revisited historic fungal species revealed as producer of novel bioactive compounds through whole genome sequencing and comparative genomics.</title>
        <authorList>
            <person name="Vignolle G.A."/>
            <person name="Hochenegger N."/>
            <person name="Mach R.L."/>
            <person name="Mach-Aigner A.R."/>
            <person name="Javad Rahimi M."/>
            <person name="Salim K.A."/>
            <person name="Chan C.M."/>
            <person name="Lim L.B.L."/>
            <person name="Cai F."/>
            <person name="Druzhinina I.S."/>
            <person name="U'Ren J.M."/>
            <person name="Derntl C."/>
        </authorList>
    </citation>
    <scope>NUCLEOTIDE SEQUENCE</scope>
    <source>
        <strain evidence="1">TUCIM 5799</strain>
    </source>
</reference>
<dbReference type="OrthoDB" id="421671at2759"/>
<dbReference type="SUPFAM" id="SSF56281">
    <property type="entry name" value="Metallo-hydrolase/oxidoreductase"/>
    <property type="match status" value="1"/>
</dbReference>
<name>A0A9P9W8T1_9PEZI</name>
<proteinExistence type="predicted"/>
<dbReference type="InterPro" id="IPR036866">
    <property type="entry name" value="RibonucZ/Hydroxyglut_hydro"/>
</dbReference>
<protein>
    <recommendedName>
        <fullName evidence="3">Nuclear protein Qri2/Nse4</fullName>
    </recommendedName>
</protein>
<dbReference type="PANTHER" id="PTHR33835">
    <property type="entry name" value="YALI0C07656P"/>
    <property type="match status" value="1"/>
</dbReference>
<organism evidence="1 2">
    <name type="scientific">Neoarthrinium moseri</name>
    <dbReference type="NCBI Taxonomy" id="1658444"/>
    <lineage>
        <taxon>Eukaryota</taxon>
        <taxon>Fungi</taxon>
        <taxon>Dikarya</taxon>
        <taxon>Ascomycota</taxon>
        <taxon>Pezizomycotina</taxon>
        <taxon>Sordariomycetes</taxon>
        <taxon>Xylariomycetidae</taxon>
        <taxon>Amphisphaeriales</taxon>
        <taxon>Apiosporaceae</taxon>
        <taxon>Neoarthrinium</taxon>
    </lineage>
</organism>